<evidence type="ECO:0000313" key="3">
    <source>
        <dbReference type="Proteomes" id="UP001500200"/>
    </source>
</evidence>
<organism evidence="2 3">
    <name type="scientific">Arthrobacter gyeryongensis</name>
    <dbReference type="NCBI Taxonomy" id="1650592"/>
    <lineage>
        <taxon>Bacteria</taxon>
        <taxon>Bacillati</taxon>
        <taxon>Actinomycetota</taxon>
        <taxon>Actinomycetes</taxon>
        <taxon>Micrococcales</taxon>
        <taxon>Micrococcaceae</taxon>
        <taxon>Arthrobacter</taxon>
    </lineage>
</organism>
<feature type="compositionally biased region" description="Basic and acidic residues" evidence="1">
    <location>
        <begin position="12"/>
        <end position="21"/>
    </location>
</feature>
<sequence length="61" mass="6368">MPLGRGLARGGKAQEEGRGARGGESYLLDSLHRRGQPDPRTNSYCQAADKPDGGGTPTSGR</sequence>
<evidence type="ECO:0000313" key="2">
    <source>
        <dbReference type="EMBL" id="GAA5192735.1"/>
    </source>
</evidence>
<comment type="caution">
    <text evidence="2">The sequence shown here is derived from an EMBL/GenBank/DDBJ whole genome shotgun (WGS) entry which is preliminary data.</text>
</comment>
<keyword evidence="3" id="KW-1185">Reference proteome</keyword>
<evidence type="ECO:0000256" key="1">
    <source>
        <dbReference type="SAM" id="MobiDB-lite"/>
    </source>
</evidence>
<accession>A0ABP9SAX0</accession>
<dbReference type="Proteomes" id="UP001500200">
    <property type="component" value="Unassembled WGS sequence"/>
</dbReference>
<gene>
    <name evidence="2" type="ORF">GCM10023346_15560</name>
</gene>
<name>A0ABP9SAX0_9MICC</name>
<reference evidence="3" key="1">
    <citation type="journal article" date="2019" name="Int. J. Syst. Evol. Microbiol.">
        <title>The Global Catalogue of Microorganisms (GCM) 10K type strain sequencing project: providing services to taxonomists for standard genome sequencing and annotation.</title>
        <authorList>
            <consortium name="The Broad Institute Genomics Platform"/>
            <consortium name="The Broad Institute Genome Sequencing Center for Infectious Disease"/>
            <person name="Wu L."/>
            <person name="Ma J."/>
        </authorList>
    </citation>
    <scope>NUCLEOTIDE SEQUENCE [LARGE SCALE GENOMIC DNA]</scope>
    <source>
        <strain evidence="3">JCM 18514</strain>
    </source>
</reference>
<proteinExistence type="predicted"/>
<protein>
    <submittedName>
        <fullName evidence="2">Uncharacterized protein</fullName>
    </submittedName>
</protein>
<feature type="region of interest" description="Disordered" evidence="1">
    <location>
        <begin position="1"/>
        <end position="61"/>
    </location>
</feature>
<dbReference type="EMBL" id="BAABKK010000010">
    <property type="protein sequence ID" value="GAA5192735.1"/>
    <property type="molecule type" value="Genomic_DNA"/>
</dbReference>